<organism evidence="1">
    <name type="scientific">Mycobacterium sp. (strain MCS)</name>
    <dbReference type="NCBI Taxonomy" id="164756"/>
    <lineage>
        <taxon>Bacteria</taxon>
        <taxon>Bacillati</taxon>
        <taxon>Actinomycetota</taxon>
        <taxon>Actinomycetes</taxon>
        <taxon>Mycobacteriales</taxon>
        <taxon>Mycobacteriaceae</taxon>
        <taxon>Mycobacterium</taxon>
    </lineage>
</organism>
<reference evidence="1" key="1">
    <citation type="submission" date="2006-06" db="EMBL/GenBank/DDBJ databases">
        <title>Complete sequence of plasmid of Mycobacterium sp. MCS.</title>
        <authorList>
            <consortium name="US DOE Joint Genome Institute"/>
            <person name="Copeland A."/>
            <person name="Lucas S."/>
            <person name="Lapidus A."/>
            <person name="Barry K."/>
            <person name="Detter J.C."/>
            <person name="Glavina del Rio T."/>
            <person name="Hammon N."/>
            <person name="Israni S."/>
            <person name="Dalin E."/>
            <person name="Tice H."/>
            <person name="Pitluck S."/>
            <person name="Martinez M."/>
            <person name="Schmutz J."/>
            <person name="Larimer F."/>
            <person name="Land M."/>
            <person name="Hauser L."/>
            <person name="Kyrpides N."/>
            <person name="Kim E."/>
            <person name="Miller C.D."/>
            <person name="Hughes J.E."/>
            <person name="Anderson A.J."/>
            <person name="Sims R.C."/>
            <person name="Richardson P."/>
        </authorList>
    </citation>
    <scope>NUCLEOTIDE SEQUENCE [LARGE SCALE GENOMIC DNA]</scope>
    <source>
        <strain evidence="1">MCS</strain>
        <plasmid evidence="1">Plasmid1</plasmid>
    </source>
</reference>
<keyword evidence="1" id="KW-0614">Plasmid</keyword>
<dbReference type="KEGG" id="mmc:Mmcs_5636"/>
<geneLocation type="plasmid" evidence="1">
    <name>Plasmid1</name>
</geneLocation>
<protein>
    <recommendedName>
        <fullName evidence="2">DUF3846 domain-containing protein</fullName>
    </recommendedName>
</protein>
<dbReference type="AlphaFoldDB" id="A0A5Q5BTI2"/>
<accession>A0A5Q5BTI2</accession>
<evidence type="ECO:0000313" key="1">
    <source>
        <dbReference type="EMBL" id="ABG11734.1"/>
    </source>
</evidence>
<sequence>MAVSVVESAPVGLRVDKDGTAQRVPLTVDQYGSPIGMLCDQIGCQVVQLVRLAGGLDLWLDEEALVFLDLNDRAAVAAAVNPVATMIASRTAPLRQPILGVAVFLGGDRDSSAGLSVEQLDELERLVALSTEVMERGQAIAAHVGGGH</sequence>
<evidence type="ECO:0008006" key="2">
    <source>
        <dbReference type="Google" id="ProtNLM"/>
    </source>
</evidence>
<proteinExistence type="predicted"/>
<name>A0A5Q5BTI2_MYCSS</name>
<dbReference type="EMBL" id="CP000385">
    <property type="protein sequence ID" value="ABG11734.1"/>
    <property type="molecule type" value="Genomic_DNA"/>
</dbReference>
<gene>
    <name evidence="1" type="ordered locus">Mmcs_5636</name>
</gene>